<dbReference type="AlphaFoldDB" id="A0A935MVD6"/>
<organism evidence="2 3">
    <name type="scientific">Candidatus Dechloromonas phosphorivorans</name>
    <dbReference type="NCBI Taxonomy" id="2899244"/>
    <lineage>
        <taxon>Bacteria</taxon>
        <taxon>Pseudomonadati</taxon>
        <taxon>Pseudomonadota</taxon>
        <taxon>Betaproteobacteria</taxon>
        <taxon>Rhodocyclales</taxon>
        <taxon>Azonexaceae</taxon>
        <taxon>Dechloromonas</taxon>
    </lineage>
</organism>
<evidence type="ECO:0000313" key="2">
    <source>
        <dbReference type="EMBL" id="MBK7414632.1"/>
    </source>
</evidence>
<gene>
    <name evidence="2" type="ORF">IPJ38_05465</name>
</gene>
<name>A0A935MVD6_9RHOO</name>
<protein>
    <submittedName>
        <fullName evidence="2">Phage holin family protein</fullName>
    </submittedName>
</protein>
<dbReference type="InterPro" id="IPR009937">
    <property type="entry name" value="Phage_holin_3_6"/>
</dbReference>
<evidence type="ECO:0000256" key="1">
    <source>
        <dbReference type="SAM" id="Phobius"/>
    </source>
</evidence>
<accession>A0A935MVD6</accession>
<comment type="caution">
    <text evidence="2">The sequence shown here is derived from an EMBL/GenBank/DDBJ whole genome shotgun (WGS) entry which is preliminary data.</text>
</comment>
<evidence type="ECO:0000313" key="3">
    <source>
        <dbReference type="Proteomes" id="UP000739411"/>
    </source>
</evidence>
<sequence>MSVETGGEGGREGLFAALKNLLATLLAIGKTRAELLVTEIEEEKYRLMSLWAKAIGASFLFALGLIMLVFCIALAFWEQRVLVFGLFSVAFILGGFILVGSLRRQAAQPTKLFRSSLAELETDMTQLRRRDHH</sequence>
<dbReference type="EMBL" id="JADJMS010000011">
    <property type="protein sequence ID" value="MBK7414632.1"/>
    <property type="molecule type" value="Genomic_DNA"/>
</dbReference>
<reference evidence="2 3" key="1">
    <citation type="submission" date="2020-10" db="EMBL/GenBank/DDBJ databases">
        <title>Connecting structure to function with the recovery of over 1000 high-quality activated sludge metagenome-assembled genomes encoding full-length rRNA genes using long-read sequencing.</title>
        <authorList>
            <person name="Singleton C.M."/>
            <person name="Petriglieri F."/>
            <person name="Kristensen J.M."/>
            <person name="Kirkegaard R.H."/>
            <person name="Michaelsen T.Y."/>
            <person name="Andersen M.H."/>
            <person name="Karst S.M."/>
            <person name="Dueholm M.S."/>
            <person name="Nielsen P.H."/>
            <person name="Albertsen M."/>
        </authorList>
    </citation>
    <scope>NUCLEOTIDE SEQUENCE [LARGE SCALE GENOMIC DNA]</scope>
    <source>
        <strain evidence="2">EsbW_18-Q3-R4-48_BATAC.463</strain>
    </source>
</reference>
<feature type="transmembrane region" description="Helical" evidence="1">
    <location>
        <begin position="83"/>
        <end position="102"/>
    </location>
</feature>
<dbReference type="Proteomes" id="UP000739411">
    <property type="component" value="Unassembled WGS sequence"/>
</dbReference>
<keyword evidence="1" id="KW-0472">Membrane</keyword>
<proteinExistence type="predicted"/>
<feature type="transmembrane region" description="Helical" evidence="1">
    <location>
        <begin position="54"/>
        <end position="77"/>
    </location>
</feature>
<keyword evidence="1" id="KW-1133">Transmembrane helix</keyword>
<keyword evidence="1" id="KW-0812">Transmembrane</keyword>
<dbReference type="Pfam" id="PF07332">
    <property type="entry name" value="Phage_holin_3_6"/>
    <property type="match status" value="1"/>
</dbReference>